<dbReference type="Proteomes" id="UP000540519">
    <property type="component" value="Unassembled WGS sequence"/>
</dbReference>
<dbReference type="InterPro" id="IPR037185">
    <property type="entry name" value="EmrE-like"/>
</dbReference>
<feature type="domain" description="EamA" evidence="2">
    <location>
        <begin position="4"/>
        <end position="133"/>
    </location>
</feature>
<protein>
    <submittedName>
        <fullName evidence="3">DMT family transporter</fullName>
    </submittedName>
</protein>
<evidence type="ECO:0000259" key="2">
    <source>
        <dbReference type="Pfam" id="PF00892"/>
    </source>
</evidence>
<gene>
    <name evidence="3" type="ORF">D9O36_05640</name>
</gene>
<dbReference type="GO" id="GO:0016020">
    <property type="term" value="C:membrane"/>
    <property type="evidence" value="ECO:0007669"/>
    <property type="project" value="InterPro"/>
</dbReference>
<feature type="transmembrane region" description="Helical" evidence="1">
    <location>
        <begin position="241"/>
        <end position="262"/>
    </location>
</feature>
<feature type="transmembrane region" description="Helical" evidence="1">
    <location>
        <begin position="6"/>
        <end position="22"/>
    </location>
</feature>
<evidence type="ECO:0000313" key="3">
    <source>
        <dbReference type="EMBL" id="MUH35315.1"/>
    </source>
</evidence>
<feature type="transmembrane region" description="Helical" evidence="1">
    <location>
        <begin position="209"/>
        <end position="229"/>
    </location>
</feature>
<dbReference type="AlphaFoldDB" id="A0A7X3D162"/>
<keyword evidence="1" id="KW-0812">Transmembrane</keyword>
<keyword evidence="1" id="KW-0472">Membrane</keyword>
<name>A0A7X3D162_9FLAO</name>
<dbReference type="OrthoDB" id="1524053at2"/>
<dbReference type="RefSeq" id="WP_155599167.1">
    <property type="nucleotide sequence ID" value="NZ_RCNR01000007.1"/>
</dbReference>
<keyword evidence="4" id="KW-1185">Reference proteome</keyword>
<feature type="transmembrane region" description="Helical" evidence="1">
    <location>
        <begin position="178"/>
        <end position="197"/>
    </location>
</feature>
<feature type="transmembrane region" description="Helical" evidence="1">
    <location>
        <begin position="269"/>
        <end position="286"/>
    </location>
</feature>
<comment type="caution">
    <text evidence="3">The sequence shown here is derived from an EMBL/GenBank/DDBJ whole genome shotgun (WGS) entry which is preliminary data.</text>
</comment>
<dbReference type="Gene3D" id="1.10.3730.20">
    <property type="match status" value="1"/>
</dbReference>
<feature type="transmembrane region" description="Helical" evidence="1">
    <location>
        <begin position="86"/>
        <end position="110"/>
    </location>
</feature>
<dbReference type="InterPro" id="IPR000620">
    <property type="entry name" value="EamA_dom"/>
</dbReference>
<evidence type="ECO:0000313" key="4">
    <source>
        <dbReference type="Proteomes" id="UP000540519"/>
    </source>
</evidence>
<feature type="transmembrane region" description="Helical" evidence="1">
    <location>
        <begin position="61"/>
        <end position="79"/>
    </location>
</feature>
<dbReference type="Pfam" id="PF00892">
    <property type="entry name" value="EamA"/>
    <property type="match status" value="2"/>
</dbReference>
<proteinExistence type="predicted"/>
<feature type="domain" description="EamA" evidence="2">
    <location>
        <begin position="175"/>
        <end position="285"/>
    </location>
</feature>
<feature type="transmembrane region" description="Helical" evidence="1">
    <location>
        <begin position="146"/>
        <end position="166"/>
    </location>
</feature>
<evidence type="ECO:0000256" key="1">
    <source>
        <dbReference type="SAM" id="Phobius"/>
    </source>
</evidence>
<accession>A0A7X3D162</accession>
<keyword evidence="1" id="KW-1133">Transmembrane helix</keyword>
<reference evidence="3 4" key="1">
    <citation type="journal article" date="2019" name="Mar. Drugs">
        <title>Comparative Genomics and CAZyme Genome Repertoires of Marine Zobellia amurskyensis KMM 3526(T) and Zobellia laminariae KMM 3676(T).</title>
        <authorList>
            <person name="Chernysheva N."/>
            <person name="Bystritskaya E."/>
            <person name="Stenkova A."/>
            <person name="Golovkin I."/>
            <person name="Nedashkovskaya O."/>
            <person name="Isaeva M."/>
        </authorList>
    </citation>
    <scope>NUCLEOTIDE SEQUENCE [LARGE SCALE GENOMIC DNA]</scope>
    <source>
        <strain evidence="3 4">KMM 3526</strain>
    </source>
</reference>
<dbReference type="EMBL" id="RCNR01000007">
    <property type="protein sequence ID" value="MUH35315.1"/>
    <property type="molecule type" value="Genomic_DNA"/>
</dbReference>
<organism evidence="3 4">
    <name type="scientific">Zobellia amurskyensis</name>
    <dbReference type="NCBI Taxonomy" id="248905"/>
    <lineage>
        <taxon>Bacteria</taxon>
        <taxon>Pseudomonadati</taxon>
        <taxon>Bacteroidota</taxon>
        <taxon>Flavobacteriia</taxon>
        <taxon>Flavobacteriales</taxon>
        <taxon>Flavobacteriaceae</taxon>
        <taxon>Zobellia</taxon>
    </lineage>
</organism>
<dbReference type="SUPFAM" id="SSF103481">
    <property type="entry name" value="Multidrug resistance efflux transporter EmrE"/>
    <property type="match status" value="2"/>
</dbReference>
<feature type="transmembrane region" description="Helical" evidence="1">
    <location>
        <begin position="116"/>
        <end position="134"/>
    </location>
</feature>
<feature type="transmembrane region" description="Helical" evidence="1">
    <location>
        <begin position="29"/>
        <end position="49"/>
    </location>
</feature>
<sequence length="287" mass="31209">MASLALSILASSLIFIIFKLYTRFKVNTLFAIVTNYFVACSVGLMRYQGETRIAEVPEKPWFLGTFILGILFIVVFNLMAMASQKVGVAVTSVATKMSFVIPVVFGLVLYNEELGTLKVIGILLALAAVYFASLKASSIKFKKSSLILPSLVFLGSGIIDASLKYIQEIHIKEEDYPIFSATVFGSAACIGLLITIFKMADLRSKFNLNTLLGGIALGVVNYFSIYFLLKALQNEALNSASVFTINNVAIVMFTTLLGILLFKEKISSKNWGGIALAITSIILVAFG</sequence>